<dbReference type="InterPro" id="IPR036291">
    <property type="entry name" value="NAD(P)-bd_dom_sf"/>
</dbReference>
<gene>
    <name evidence="11" type="ORF">BSL78_14204</name>
</gene>
<evidence type="ECO:0000256" key="7">
    <source>
        <dbReference type="ARBA" id="ARBA00026132"/>
    </source>
</evidence>
<proteinExistence type="inferred from homology"/>
<dbReference type="GO" id="GO:0008270">
    <property type="term" value="F:zinc ion binding"/>
    <property type="evidence" value="ECO:0007669"/>
    <property type="project" value="InterPro"/>
</dbReference>
<name>A0A2G8KLU3_STIJA</name>
<dbReference type="InterPro" id="IPR045306">
    <property type="entry name" value="SDH-like"/>
</dbReference>
<dbReference type="SMART" id="SM00829">
    <property type="entry name" value="PKS_ER"/>
    <property type="match status" value="1"/>
</dbReference>
<organism evidence="11 12">
    <name type="scientific">Stichopus japonicus</name>
    <name type="common">Sea cucumber</name>
    <dbReference type="NCBI Taxonomy" id="307972"/>
    <lineage>
        <taxon>Eukaryota</taxon>
        <taxon>Metazoa</taxon>
        <taxon>Echinodermata</taxon>
        <taxon>Eleutherozoa</taxon>
        <taxon>Echinozoa</taxon>
        <taxon>Holothuroidea</taxon>
        <taxon>Aspidochirotacea</taxon>
        <taxon>Aspidochirotida</taxon>
        <taxon>Stichopodidae</taxon>
        <taxon>Apostichopus</taxon>
    </lineage>
</organism>
<evidence type="ECO:0000313" key="12">
    <source>
        <dbReference type="Proteomes" id="UP000230750"/>
    </source>
</evidence>
<dbReference type="EMBL" id="MRZV01000492">
    <property type="protein sequence ID" value="PIK48935.1"/>
    <property type="molecule type" value="Genomic_DNA"/>
</dbReference>
<sequence length="379" mass="40572">MWDIFEIPEHFDESGTFSGTLVHRGQHTVIGDCPRKSGTSGHLTLWALENTTIPQPAKHEVQLRMKAVGICGSDVHYWEHGQCGRFVVTSPMILGHEASGIVSAVGEAVTTLAVGDRVAIEPGIPCYFCSFCKEGRYNLCVDMKFNATPPVDGSLRQFYCHPANLCFKLPDHVSCEEGALLEPLAVAVHSCRRGNVQLGSRVLICGAGPIGLVCLLTAKAMGAEKVVITDILNSRLEVAKKLGADVTVLADIKDPQRMAEKINAACSWLPDVTIECSGAASSLQSAVFATRPGGNIVTVGRGPRNVEVPIADASSREIDIKGVFRYVNCYPTALQMVASGLVDVKPLISHRFPLTESVKAFETAKSGADSAIKVIIECG</sequence>
<evidence type="ECO:0000256" key="9">
    <source>
        <dbReference type="RuleBase" id="RU361277"/>
    </source>
</evidence>
<keyword evidence="3 9" id="KW-0479">Metal-binding</keyword>
<evidence type="ECO:0000256" key="6">
    <source>
        <dbReference type="ARBA" id="ARBA00023027"/>
    </source>
</evidence>
<dbReference type="InterPro" id="IPR002328">
    <property type="entry name" value="ADH_Zn_CS"/>
</dbReference>
<dbReference type="InterPro" id="IPR013149">
    <property type="entry name" value="ADH-like_C"/>
</dbReference>
<keyword evidence="5" id="KW-0560">Oxidoreductase</keyword>
<dbReference type="STRING" id="307972.A0A2G8KLU3"/>
<evidence type="ECO:0000256" key="3">
    <source>
        <dbReference type="ARBA" id="ARBA00022723"/>
    </source>
</evidence>
<dbReference type="PROSITE" id="PS00059">
    <property type="entry name" value="ADH_ZINC"/>
    <property type="match status" value="1"/>
</dbReference>
<keyword evidence="6" id="KW-0520">NAD</keyword>
<keyword evidence="4 9" id="KW-0862">Zinc</keyword>
<dbReference type="Pfam" id="PF08240">
    <property type="entry name" value="ADH_N"/>
    <property type="match status" value="1"/>
</dbReference>
<feature type="domain" description="Enoyl reductase (ER)" evidence="10">
    <location>
        <begin position="38"/>
        <end position="376"/>
    </location>
</feature>
<reference evidence="11 12" key="1">
    <citation type="journal article" date="2017" name="PLoS Biol.">
        <title>The sea cucumber genome provides insights into morphological evolution and visceral regeneration.</title>
        <authorList>
            <person name="Zhang X."/>
            <person name="Sun L."/>
            <person name="Yuan J."/>
            <person name="Sun Y."/>
            <person name="Gao Y."/>
            <person name="Zhang L."/>
            <person name="Li S."/>
            <person name="Dai H."/>
            <person name="Hamel J.F."/>
            <person name="Liu C."/>
            <person name="Yu Y."/>
            <person name="Liu S."/>
            <person name="Lin W."/>
            <person name="Guo K."/>
            <person name="Jin S."/>
            <person name="Xu P."/>
            <person name="Storey K.B."/>
            <person name="Huan P."/>
            <person name="Zhang T."/>
            <person name="Zhou Y."/>
            <person name="Zhang J."/>
            <person name="Lin C."/>
            <person name="Li X."/>
            <person name="Xing L."/>
            <person name="Huo D."/>
            <person name="Sun M."/>
            <person name="Wang L."/>
            <person name="Mercier A."/>
            <person name="Li F."/>
            <person name="Yang H."/>
            <person name="Xiang J."/>
        </authorList>
    </citation>
    <scope>NUCLEOTIDE SEQUENCE [LARGE SCALE GENOMIC DNA]</scope>
    <source>
        <strain evidence="11">Shaxun</strain>
        <tissue evidence="11">Muscle</tissue>
    </source>
</reference>
<comment type="similarity">
    <text evidence="2 9">Belongs to the zinc-containing alcohol dehydrogenase family.</text>
</comment>
<dbReference type="Gene3D" id="3.40.50.720">
    <property type="entry name" value="NAD(P)-binding Rossmann-like Domain"/>
    <property type="match status" value="1"/>
</dbReference>
<comment type="caution">
    <text evidence="11">The sequence shown here is derived from an EMBL/GenBank/DDBJ whole genome shotgun (WGS) entry which is preliminary data.</text>
</comment>
<dbReference type="CDD" id="cd05285">
    <property type="entry name" value="sorbitol_DH"/>
    <property type="match status" value="1"/>
</dbReference>
<keyword evidence="12" id="KW-1185">Reference proteome</keyword>
<dbReference type="Pfam" id="PF00107">
    <property type="entry name" value="ADH_zinc_N"/>
    <property type="match status" value="1"/>
</dbReference>
<protein>
    <recommendedName>
        <fullName evidence="7">Sorbitol dehydrogenase</fullName>
    </recommendedName>
    <alternativeName>
        <fullName evidence="8">Polyol dehydrogenase</fullName>
    </alternativeName>
</protein>
<dbReference type="Gene3D" id="3.90.180.10">
    <property type="entry name" value="Medium-chain alcohol dehydrogenases, catalytic domain"/>
    <property type="match status" value="1"/>
</dbReference>
<dbReference type="FunFam" id="3.40.50.720:FF:000068">
    <property type="entry name" value="Sorbitol dehydrogenase"/>
    <property type="match status" value="1"/>
</dbReference>
<dbReference type="Proteomes" id="UP000230750">
    <property type="component" value="Unassembled WGS sequence"/>
</dbReference>
<comment type="cofactor">
    <cofactor evidence="1 9">
        <name>Zn(2+)</name>
        <dbReference type="ChEBI" id="CHEBI:29105"/>
    </cofactor>
</comment>
<dbReference type="PANTHER" id="PTHR43161">
    <property type="entry name" value="SORBITOL DEHYDROGENASE"/>
    <property type="match status" value="1"/>
</dbReference>
<evidence type="ECO:0000256" key="2">
    <source>
        <dbReference type="ARBA" id="ARBA00008072"/>
    </source>
</evidence>
<dbReference type="AlphaFoldDB" id="A0A2G8KLU3"/>
<evidence type="ECO:0000256" key="1">
    <source>
        <dbReference type="ARBA" id="ARBA00001947"/>
    </source>
</evidence>
<evidence type="ECO:0000313" key="11">
    <source>
        <dbReference type="EMBL" id="PIK48935.1"/>
    </source>
</evidence>
<evidence type="ECO:0000256" key="8">
    <source>
        <dbReference type="ARBA" id="ARBA00032485"/>
    </source>
</evidence>
<dbReference type="InterPro" id="IPR013154">
    <property type="entry name" value="ADH-like_N"/>
</dbReference>
<evidence type="ECO:0000256" key="5">
    <source>
        <dbReference type="ARBA" id="ARBA00023002"/>
    </source>
</evidence>
<dbReference type="PANTHER" id="PTHR43161:SF24">
    <property type="entry name" value="SORBITOL DEHYDROGENASE"/>
    <property type="match status" value="1"/>
</dbReference>
<accession>A0A2G8KLU3</accession>
<evidence type="ECO:0000256" key="4">
    <source>
        <dbReference type="ARBA" id="ARBA00022833"/>
    </source>
</evidence>
<dbReference type="GO" id="GO:0003939">
    <property type="term" value="F:L-iditol 2-dehydrogenase (NAD+) activity"/>
    <property type="evidence" value="ECO:0007669"/>
    <property type="project" value="TreeGrafter"/>
</dbReference>
<dbReference type="OrthoDB" id="1879366at2759"/>
<dbReference type="GO" id="GO:0006062">
    <property type="term" value="P:sorbitol catabolic process"/>
    <property type="evidence" value="ECO:0007669"/>
    <property type="project" value="TreeGrafter"/>
</dbReference>
<dbReference type="InterPro" id="IPR020843">
    <property type="entry name" value="ER"/>
</dbReference>
<evidence type="ECO:0000259" key="10">
    <source>
        <dbReference type="SMART" id="SM00829"/>
    </source>
</evidence>
<dbReference type="SUPFAM" id="SSF50129">
    <property type="entry name" value="GroES-like"/>
    <property type="match status" value="1"/>
</dbReference>
<dbReference type="InterPro" id="IPR011032">
    <property type="entry name" value="GroES-like_sf"/>
</dbReference>
<dbReference type="SUPFAM" id="SSF51735">
    <property type="entry name" value="NAD(P)-binding Rossmann-fold domains"/>
    <property type="match status" value="1"/>
</dbReference>